<evidence type="ECO:0000256" key="4">
    <source>
        <dbReference type="ARBA" id="ARBA00022824"/>
    </source>
</evidence>
<protein>
    <submittedName>
        <fullName evidence="8">OLC1v1017418C1</fullName>
    </submittedName>
</protein>
<proteinExistence type="inferred from homology"/>
<dbReference type="Pfam" id="PF06645">
    <property type="entry name" value="SPC12"/>
    <property type="match status" value="1"/>
</dbReference>
<keyword evidence="4" id="KW-0256">Endoplasmic reticulum</keyword>
<organism evidence="8 9">
    <name type="scientific">Oldenlandia corymbosa var. corymbosa</name>
    <dbReference type="NCBI Taxonomy" id="529605"/>
    <lineage>
        <taxon>Eukaryota</taxon>
        <taxon>Viridiplantae</taxon>
        <taxon>Streptophyta</taxon>
        <taxon>Embryophyta</taxon>
        <taxon>Tracheophyta</taxon>
        <taxon>Spermatophyta</taxon>
        <taxon>Magnoliopsida</taxon>
        <taxon>eudicotyledons</taxon>
        <taxon>Gunneridae</taxon>
        <taxon>Pentapetalae</taxon>
        <taxon>asterids</taxon>
        <taxon>lamiids</taxon>
        <taxon>Gentianales</taxon>
        <taxon>Rubiaceae</taxon>
        <taxon>Rubioideae</taxon>
        <taxon>Spermacoceae</taxon>
        <taxon>Hedyotis-Oldenlandia complex</taxon>
        <taxon>Oldenlandia</taxon>
    </lineage>
</organism>
<evidence type="ECO:0000256" key="1">
    <source>
        <dbReference type="ARBA" id="ARBA00004477"/>
    </source>
</evidence>
<evidence type="ECO:0000256" key="5">
    <source>
        <dbReference type="ARBA" id="ARBA00022989"/>
    </source>
</evidence>
<feature type="transmembrane region" description="Helical" evidence="7">
    <location>
        <begin position="32"/>
        <end position="50"/>
    </location>
</feature>
<dbReference type="Proteomes" id="UP001161247">
    <property type="component" value="Chromosome 8"/>
</dbReference>
<dbReference type="PANTHER" id="PTHR38354:SF2">
    <property type="entry name" value="SIGNAL PEPTIDASE COMPLEX-LIKE PROTEIN DTM1"/>
    <property type="match status" value="1"/>
</dbReference>
<keyword evidence="5 7" id="KW-1133">Transmembrane helix</keyword>
<evidence type="ECO:0000313" key="9">
    <source>
        <dbReference type="Proteomes" id="UP001161247"/>
    </source>
</evidence>
<feature type="transmembrane region" description="Helical" evidence="7">
    <location>
        <begin position="6"/>
        <end position="25"/>
    </location>
</feature>
<dbReference type="EMBL" id="OX459125">
    <property type="protein sequence ID" value="CAI9116306.1"/>
    <property type="molecule type" value="Genomic_DNA"/>
</dbReference>
<comment type="subcellular location">
    <subcellularLocation>
        <location evidence="1">Endoplasmic reticulum membrane</location>
        <topology evidence="1">Multi-pass membrane protein</topology>
    </subcellularLocation>
</comment>
<reference evidence="8" key="1">
    <citation type="submission" date="2023-03" db="EMBL/GenBank/DDBJ databases">
        <authorList>
            <person name="Julca I."/>
        </authorList>
    </citation>
    <scope>NUCLEOTIDE SEQUENCE</scope>
</reference>
<accession>A0AAV1E9K6</accession>
<evidence type="ECO:0000256" key="6">
    <source>
        <dbReference type="ARBA" id="ARBA00023136"/>
    </source>
</evidence>
<evidence type="ECO:0000313" key="8">
    <source>
        <dbReference type="EMBL" id="CAI9116306.1"/>
    </source>
</evidence>
<dbReference type="InterPro" id="IPR039955">
    <property type="entry name" value="DTM1"/>
</dbReference>
<dbReference type="InterPro" id="IPR009542">
    <property type="entry name" value="Spc1/SPCS1"/>
</dbReference>
<feature type="transmembrane region" description="Helical" evidence="7">
    <location>
        <begin position="87"/>
        <end position="106"/>
    </location>
</feature>
<dbReference type="GO" id="GO:0006465">
    <property type="term" value="P:signal peptide processing"/>
    <property type="evidence" value="ECO:0007669"/>
    <property type="project" value="InterPro"/>
</dbReference>
<keyword evidence="9" id="KW-1185">Reference proteome</keyword>
<gene>
    <name evidence="8" type="ORF">OLC1_LOCUS22640</name>
</gene>
<dbReference type="GO" id="GO:0048658">
    <property type="term" value="P:anther wall tapetum development"/>
    <property type="evidence" value="ECO:0007669"/>
    <property type="project" value="InterPro"/>
</dbReference>
<dbReference type="GO" id="GO:0005787">
    <property type="term" value="C:signal peptidase complex"/>
    <property type="evidence" value="ECO:0007669"/>
    <property type="project" value="InterPro"/>
</dbReference>
<evidence type="ECO:0000256" key="2">
    <source>
        <dbReference type="ARBA" id="ARBA00005245"/>
    </source>
</evidence>
<dbReference type="PANTHER" id="PTHR38354">
    <property type="entry name" value="SIGNAL PEPTIDASE COMPLEX-LIKE PROTEIN DTM1"/>
    <property type="match status" value="1"/>
</dbReference>
<evidence type="ECO:0000256" key="7">
    <source>
        <dbReference type="SAM" id="Phobius"/>
    </source>
</evidence>
<evidence type="ECO:0000256" key="3">
    <source>
        <dbReference type="ARBA" id="ARBA00022692"/>
    </source>
</evidence>
<sequence>MVNDAAFRSSLACLAVVLVIVGIWTQSFKKVVATYIFGMFAIGGVILPDWEFFDRSVSQWCTPLAVGPHHLRSPPNQSTSSNRFRFYPIRLGIYTIVYGYSFYRWWMYVSS</sequence>
<keyword evidence="6 7" id="KW-0472">Membrane</keyword>
<comment type="similarity">
    <text evidence="2">Belongs to the SPCS1 family.</text>
</comment>
<name>A0AAV1E9K6_OLDCO</name>
<keyword evidence="3 7" id="KW-0812">Transmembrane</keyword>
<dbReference type="AlphaFoldDB" id="A0AAV1E9K6"/>